<dbReference type="PANTHER" id="PTHR18962:SF0">
    <property type="entry name" value="COILED-COIL DOMAIN-CONTAINING PROTEIN 39"/>
    <property type="match status" value="1"/>
</dbReference>
<name>A0AAD8YBW1_9STRA</name>
<keyword evidence="5" id="KW-1185">Reference proteome</keyword>
<proteinExistence type="predicted"/>
<keyword evidence="1 2" id="KW-0175">Coiled coil</keyword>
<feature type="region of interest" description="Disordered" evidence="3">
    <location>
        <begin position="25"/>
        <end position="106"/>
    </location>
</feature>
<feature type="compositionally biased region" description="Basic residues" evidence="3">
    <location>
        <begin position="52"/>
        <end position="61"/>
    </location>
</feature>
<accession>A0AAD8YBW1</accession>
<dbReference type="GO" id="GO:0003341">
    <property type="term" value="P:cilium movement"/>
    <property type="evidence" value="ECO:0007669"/>
    <property type="project" value="InterPro"/>
</dbReference>
<dbReference type="Proteomes" id="UP001224775">
    <property type="component" value="Unassembled WGS sequence"/>
</dbReference>
<dbReference type="InterPro" id="IPR033290">
    <property type="entry name" value="CCDC39"/>
</dbReference>
<feature type="compositionally biased region" description="Low complexity" evidence="3">
    <location>
        <begin position="38"/>
        <end position="49"/>
    </location>
</feature>
<evidence type="ECO:0000256" key="3">
    <source>
        <dbReference type="SAM" id="MobiDB-lite"/>
    </source>
</evidence>
<reference evidence="4" key="1">
    <citation type="submission" date="2023-06" db="EMBL/GenBank/DDBJ databases">
        <title>Survivors Of The Sea: Transcriptome response of Skeletonema marinoi to long-term dormancy.</title>
        <authorList>
            <person name="Pinder M.I.M."/>
            <person name="Kourtchenko O."/>
            <person name="Robertson E.K."/>
            <person name="Larsson T."/>
            <person name="Maumus F."/>
            <person name="Osuna-Cruz C.M."/>
            <person name="Vancaester E."/>
            <person name="Stenow R."/>
            <person name="Vandepoele K."/>
            <person name="Ploug H."/>
            <person name="Bruchert V."/>
            <person name="Godhe A."/>
            <person name="Topel M."/>
        </authorList>
    </citation>
    <scope>NUCLEOTIDE SEQUENCE</scope>
    <source>
        <strain evidence="4">R05AC</strain>
    </source>
</reference>
<evidence type="ECO:0000256" key="2">
    <source>
        <dbReference type="SAM" id="Coils"/>
    </source>
</evidence>
<dbReference type="GO" id="GO:0036159">
    <property type="term" value="P:inner dynein arm assembly"/>
    <property type="evidence" value="ECO:0007669"/>
    <property type="project" value="InterPro"/>
</dbReference>
<feature type="compositionally biased region" description="Polar residues" evidence="3">
    <location>
        <begin position="92"/>
        <end position="105"/>
    </location>
</feature>
<dbReference type="GO" id="GO:0060285">
    <property type="term" value="P:cilium-dependent cell motility"/>
    <property type="evidence" value="ECO:0007669"/>
    <property type="project" value="TreeGrafter"/>
</dbReference>
<dbReference type="GO" id="GO:0005930">
    <property type="term" value="C:axoneme"/>
    <property type="evidence" value="ECO:0007669"/>
    <property type="project" value="InterPro"/>
</dbReference>
<protein>
    <submittedName>
        <fullName evidence="4">Uncharacterized protein</fullName>
    </submittedName>
</protein>
<sequence length="656" mass="75751">MENDRNAVNRRLQLEGIQDIRIDVTNANKEKQHDATNLPDPSLSSSELPSKTKSRPIKAVKKKVEAEEEATYVPRWNSSSAKPIADADGSDESSVVEQFPTQSTDELPHFADEESIALHNEIKLLEQRRDDAARLAKSHRERADITNDHLQSIRQEIDHTNSLVAAKKNEVDTEDHLVSLSEREVGQCSRDCSKLDDDIETKQKTIKRAQNEIAVAEDELEKLRTDLNWNQEELEQWAKAATKKEEENLAMQKYTLVDDLKIKELALVIEDLTKLSVEKKSMLENEVTETRSNQTELDKLAERISVKEHRERYEKLQHEKDASEKDISNRERSLRTKRQELSSLQAKERSLSDEINSLKSENTILAATVESKREKEKRALDGLEQAQVHVEVLSNQLEQVRNDLSSEKDGATSKERVVEEIEVLLATRERELGQAEKKMISLKQKVYKDSQKLSDLRQQEADLIAEVKGTQANIKNYASKINLEKELELENQKKTELLQQQRKLTVELRSWNKKHDNAQLKCDETTQKIDYIGLEYLPSVIKEKKEEALGMNEVKRSELRTSKDDHHKAAIDLGKVRLLLNKTRSKYETMTKSEGNYESPEFKLILAAQRREELQQEGDQLDETIMRKEEEVRKLQLTLEELKKSTKRKQSRKIDL</sequence>
<evidence type="ECO:0000256" key="1">
    <source>
        <dbReference type="ARBA" id="ARBA00023054"/>
    </source>
</evidence>
<dbReference type="Pfam" id="PF24161">
    <property type="entry name" value="CCDC39"/>
    <property type="match status" value="1"/>
</dbReference>
<dbReference type="PANTHER" id="PTHR18962">
    <property type="entry name" value="COILED-COIL DOMAIN-CONTAINING PROTEIN 39"/>
    <property type="match status" value="1"/>
</dbReference>
<feature type="region of interest" description="Disordered" evidence="3">
    <location>
        <begin position="312"/>
        <end position="346"/>
    </location>
</feature>
<feature type="coiled-coil region" evidence="2">
    <location>
        <begin position="122"/>
        <end position="233"/>
    </location>
</feature>
<feature type="coiled-coil region" evidence="2">
    <location>
        <begin position="611"/>
        <end position="652"/>
    </location>
</feature>
<gene>
    <name evidence="4" type="ORF">QTG54_005201</name>
</gene>
<dbReference type="AlphaFoldDB" id="A0AAD8YBW1"/>
<comment type="caution">
    <text evidence="4">The sequence shown here is derived from an EMBL/GenBank/DDBJ whole genome shotgun (WGS) entry which is preliminary data.</text>
</comment>
<evidence type="ECO:0000313" key="4">
    <source>
        <dbReference type="EMBL" id="KAK1743604.1"/>
    </source>
</evidence>
<feature type="compositionally biased region" description="Basic and acidic residues" evidence="3">
    <location>
        <begin position="25"/>
        <end position="34"/>
    </location>
</feature>
<dbReference type="EMBL" id="JATAAI010000008">
    <property type="protein sequence ID" value="KAK1743604.1"/>
    <property type="molecule type" value="Genomic_DNA"/>
</dbReference>
<organism evidence="4 5">
    <name type="scientific">Skeletonema marinoi</name>
    <dbReference type="NCBI Taxonomy" id="267567"/>
    <lineage>
        <taxon>Eukaryota</taxon>
        <taxon>Sar</taxon>
        <taxon>Stramenopiles</taxon>
        <taxon>Ochrophyta</taxon>
        <taxon>Bacillariophyta</taxon>
        <taxon>Coscinodiscophyceae</taxon>
        <taxon>Thalassiosirophycidae</taxon>
        <taxon>Thalassiosirales</taxon>
        <taxon>Skeletonemataceae</taxon>
        <taxon>Skeletonema</taxon>
        <taxon>Skeletonema marinoi-dohrnii complex</taxon>
    </lineage>
</organism>
<evidence type="ECO:0000313" key="5">
    <source>
        <dbReference type="Proteomes" id="UP001224775"/>
    </source>
</evidence>